<dbReference type="GO" id="GO:0047988">
    <property type="term" value="F:hydroxyacid-oxoacid transhydrogenase activity"/>
    <property type="evidence" value="ECO:0007669"/>
    <property type="project" value="UniProtKB-EC"/>
</dbReference>
<comment type="catalytic activity">
    <reaction evidence="1">
        <text>(S)-3-hydroxybutanoate + 2-oxoglutarate = (R)-2-hydroxyglutarate + acetoacetate</text>
        <dbReference type="Rhea" id="RHEA:23048"/>
        <dbReference type="ChEBI" id="CHEBI:11047"/>
        <dbReference type="ChEBI" id="CHEBI:13705"/>
        <dbReference type="ChEBI" id="CHEBI:15801"/>
        <dbReference type="ChEBI" id="CHEBI:16810"/>
        <dbReference type="EC" id="1.1.99.24"/>
    </reaction>
</comment>
<dbReference type="PANTHER" id="PTHR11496:SF83">
    <property type="entry name" value="HYDROXYACID-OXOACID TRANSHYDROGENASE, MITOCHONDRIAL"/>
    <property type="match status" value="1"/>
</dbReference>
<dbReference type="InterPro" id="IPR039697">
    <property type="entry name" value="Alcohol_dehydrogenase_Fe"/>
</dbReference>
<evidence type="ECO:0000259" key="10">
    <source>
        <dbReference type="Pfam" id="PF00465"/>
    </source>
</evidence>
<protein>
    <recommendedName>
        <fullName evidence="4">hydroxyacid-oxoacid transhydrogenase</fullName>
        <ecNumber evidence="4">1.1.99.24</ecNumber>
    </recommendedName>
</protein>
<evidence type="ECO:0000256" key="9">
    <source>
        <dbReference type="SAM" id="MobiDB-lite"/>
    </source>
</evidence>
<feature type="region of interest" description="Disordered" evidence="9">
    <location>
        <begin position="845"/>
        <end position="864"/>
    </location>
</feature>
<feature type="compositionally biased region" description="Basic and acidic residues" evidence="9">
    <location>
        <begin position="1699"/>
        <end position="1719"/>
    </location>
</feature>
<evidence type="ECO:0000256" key="2">
    <source>
        <dbReference type="ARBA" id="ARBA00004173"/>
    </source>
</evidence>
<comment type="subcellular location">
    <subcellularLocation>
        <location evidence="2">Mitochondrion</location>
    </subcellularLocation>
</comment>
<feature type="compositionally biased region" description="Low complexity" evidence="9">
    <location>
        <begin position="880"/>
        <end position="894"/>
    </location>
</feature>
<organism evidence="12 13">
    <name type="scientific">Rhodotorula paludigena</name>
    <dbReference type="NCBI Taxonomy" id="86838"/>
    <lineage>
        <taxon>Eukaryota</taxon>
        <taxon>Fungi</taxon>
        <taxon>Dikarya</taxon>
        <taxon>Basidiomycota</taxon>
        <taxon>Pucciniomycotina</taxon>
        <taxon>Microbotryomycetes</taxon>
        <taxon>Sporidiobolales</taxon>
        <taxon>Sporidiobolaceae</taxon>
        <taxon>Rhodotorula</taxon>
    </lineage>
</organism>
<feature type="region of interest" description="Disordered" evidence="9">
    <location>
        <begin position="514"/>
        <end position="539"/>
    </location>
</feature>
<keyword evidence="13" id="KW-1185">Reference proteome</keyword>
<dbReference type="FunFam" id="1.20.1090.10:FF:000003">
    <property type="entry name" value="Probable hydroxyacid-oxoacid transhydrogenase, mitochondrial"/>
    <property type="match status" value="1"/>
</dbReference>
<evidence type="ECO:0000256" key="3">
    <source>
        <dbReference type="ARBA" id="ARBA00010005"/>
    </source>
</evidence>
<evidence type="ECO:0000256" key="8">
    <source>
        <dbReference type="ARBA" id="ARBA00049496"/>
    </source>
</evidence>
<keyword evidence="6" id="KW-0560">Oxidoreductase</keyword>
<feature type="region of interest" description="Disordered" evidence="9">
    <location>
        <begin position="1228"/>
        <end position="1389"/>
    </location>
</feature>
<feature type="compositionally biased region" description="Basic and acidic residues" evidence="9">
    <location>
        <begin position="1303"/>
        <end position="1312"/>
    </location>
</feature>
<feature type="region of interest" description="Disordered" evidence="9">
    <location>
        <begin position="1116"/>
        <end position="1206"/>
    </location>
</feature>
<accession>A0AAV5GHT6</accession>
<dbReference type="InterPro" id="IPR042157">
    <property type="entry name" value="HOT"/>
</dbReference>
<evidence type="ECO:0000256" key="4">
    <source>
        <dbReference type="ARBA" id="ARBA00013182"/>
    </source>
</evidence>
<comment type="similarity">
    <text evidence="3">Belongs to the iron-containing alcohol dehydrogenase family. Hydroxyacid-oxoacid transhydrogenase subfamily.</text>
</comment>
<sequence length="1738" mass="188537">MPPRPVASRATVSRLMQSLHKTHCGCPMCSNAAKLAQSAPTDILNAANALRTGGRSRVLSRGYATPVDAPQGDYAFEVAASNLRFGEGVTREVGMDFANQKARKVGVFTDQTVGKLLPMQMALESLDDNGITYEVFDRVRVEPNEQSWRDAIAFAKEHDFSHFLAVGGGSVIDTCKVANLFTCYPDADLYDFINAPIGKGKPIEKTLRPLIAVPTTAGTGSETTGTAIADLPHLSAKTGIANRAMRPLLGIVDPLALDSCPREVAISAGLDVLFHALESWTAIPYYERTPRPSNPLLRPAYQGRNEISDVFSEWALRQTVKYLPRVAANRDDKEAKSKMLLASTFAGIGFGNAGVHLCHGISYPISGLNKHKGQWKHPSYPDYPIVPHGISVALSGPAVFSYTAPSDPERHRQAAQIFEDLAAPHNKDHLDTSRVPDADIGPLLHDRIARFLVGLDVPRGLKAIGYKSGDVDELVKGTLPQRRVLDLAPGFNGNEGREELQRIIEGATYQAMGPVATSSRDPSWGPAGSSRAPEHDDEEAMIRLGTGDEGVKERSEGVRVDERVVKDLVTFLLAPNRVKLSTSVRRLIPLDLVASFPLVPLSPDSDRVPLDIKHRGTTTPSDQTLSVFRFATSAVDHFPLANYRLRVFNIEETALAVALPDPHTHDNLDVVEVWSAQVEWTFELSSPFASSLAQPWIRSTSYPRTVQLVFTSPRSRGAADKEHPKKDRKGKGKGKERAIDPLSEWTLVEDVGAQEMHLELSYLRYDFASASPPPSILVLVARALVPLVWLALRFFRLADRVSPFSEWREPFRRARAERRRERFYQRTAEQRAALHDQWYRDEEERRLADEKSQTNQQKEARYATWRQPFPDYPQHLEYRSPTVSPPSSSDSGSSVAFTGADLAPPSALSRLFAPLRTAQLWAHGVVQDVAAVLFVIHRAIYFVCELIEGGWSVAVATVSGERGEEARGRGTKRRGTGGERSGAGEKKRRVEAEEGEEEEGREGSVRSPLSGGNGSHGSLRKRVSFSSTEPQVIASSSAGASPPSSGTVTPVAPRTPPTVTNSPSSADPALVAAHDRSARLAAQVGQAWTASESGGCEIVHAAEEDWEDAMRRSLAVPAHEAQKAAEEEEGEVEKAEQEPVGEGPLDVAAIRAKVLSSHEQEPGDDLAVVQRQQQQQPQQQYRETSVAAARVGQELSRDEHELRQLDELDVEREQRVMADVKQAYLEDKQAEQDIEVDEGTPLARPARPPHGLLSAVPPRLAGEGADFDSSSATPIAGGSSGALSPFSALSSGPLASTSGSPQHVHERHRDSHGAPSQAATLAAKLHALEPGQRRPRAEGLDTPFDAPQSLADQHEHLPQTESQRFYASTEHMSPLSRSAMESGEPHRKPSWEVANELELAGSTMSYSCDPTHLEGKVRYQSQVEAAGGVRPLISAPHGLDIEEVTMPGPSGEVGLAGSSRSRLPPEVIEREHERRRGEPETRETAKVEQHSADPQTPQQVEHEQQAEESLPGPHPRPSVSRGASEPLSSPTPRRPTFARTRKLSDEETAVLIRRHSHPSDADLWETYSPPPRPPLLQPSMTAETGLPSPYARGGAPSTASAPPATPAPTSEPSTTTSAGASAPPLSASGLFAPAFRQQSRSPRSREQDELRAGTVSAPEAAAPGSKPVAVGGLVAGVPASPEAETSASARMTGDEPEEGAGREHLQERQAEQHQEKEQSMKQSGRGGGKKKKRSGKKK</sequence>
<feature type="region of interest" description="Disordered" evidence="9">
    <location>
        <begin position="1441"/>
        <end position="1738"/>
    </location>
</feature>
<dbReference type="Gene3D" id="1.20.1090.10">
    <property type="entry name" value="Dehydroquinate synthase-like - alpha domain"/>
    <property type="match status" value="1"/>
</dbReference>
<dbReference type="InterPro" id="IPR056798">
    <property type="entry name" value="ADH_Fe_C"/>
</dbReference>
<evidence type="ECO:0000256" key="6">
    <source>
        <dbReference type="ARBA" id="ARBA00023002"/>
    </source>
</evidence>
<dbReference type="CDD" id="cd08190">
    <property type="entry name" value="HOT"/>
    <property type="match status" value="1"/>
</dbReference>
<dbReference type="PANTHER" id="PTHR11496">
    <property type="entry name" value="ALCOHOL DEHYDROGENASE"/>
    <property type="match status" value="1"/>
</dbReference>
<keyword evidence="5" id="KW-0809">Transit peptide</keyword>
<evidence type="ECO:0000259" key="11">
    <source>
        <dbReference type="Pfam" id="PF25137"/>
    </source>
</evidence>
<feature type="region of interest" description="Disordered" evidence="9">
    <location>
        <begin position="713"/>
        <end position="737"/>
    </location>
</feature>
<feature type="compositionally biased region" description="Polar residues" evidence="9">
    <location>
        <begin position="1287"/>
        <end position="1301"/>
    </location>
</feature>
<feature type="compositionally biased region" description="Low complexity" evidence="9">
    <location>
        <begin position="1170"/>
        <end position="1180"/>
    </location>
</feature>
<dbReference type="GO" id="GO:0005739">
    <property type="term" value="C:mitochondrion"/>
    <property type="evidence" value="ECO:0007669"/>
    <property type="project" value="UniProtKB-SubCell"/>
</dbReference>
<feature type="compositionally biased region" description="Low complexity" evidence="9">
    <location>
        <begin position="1034"/>
        <end position="1060"/>
    </location>
</feature>
<keyword evidence="7" id="KW-0496">Mitochondrion</keyword>
<feature type="compositionally biased region" description="Low complexity" evidence="9">
    <location>
        <begin position="1593"/>
        <end position="1641"/>
    </location>
</feature>
<feature type="compositionally biased region" description="Low complexity" evidence="9">
    <location>
        <begin position="1667"/>
        <end position="1689"/>
    </location>
</feature>
<evidence type="ECO:0000256" key="5">
    <source>
        <dbReference type="ARBA" id="ARBA00022946"/>
    </source>
</evidence>
<dbReference type="Pfam" id="PF25137">
    <property type="entry name" value="ADH_Fe_C"/>
    <property type="match status" value="1"/>
</dbReference>
<dbReference type="EMBL" id="BQKY01000002">
    <property type="protein sequence ID" value="GJN88178.1"/>
    <property type="molecule type" value="Genomic_DNA"/>
</dbReference>
<dbReference type="Gene3D" id="3.40.50.1970">
    <property type="match status" value="1"/>
</dbReference>
<reference evidence="12 13" key="1">
    <citation type="submission" date="2021-12" db="EMBL/GenBank/DDBJ databases">
        <title>High titer production of polyol ester of fatty acids by Rhodotorula paludigena BS15 towards product separation-free biomass refinery.</title>
        <authorList>
            <person name="Mano J."/>
            <person name="Ono H."/>
            <person name="Tanaka T."/>
            <person name="Naito K."/>
            <person name="Sushida H."/>
            <person name="Ike M."/>
            <person name="Tokuyasu K."/>
            <person name="Kitaoka M."/>
        </authorList>
    </citation>
    <scope>NUCLEOTIDE SEQUENCE [LARGE SCALE GENOMIC DNA]</scope>
    <source>
        <strain evidence="12 13">BS15</strain>
    </source>
</reference>
<evidence type="ECO:0000313" key="13">
    <source>
        <dbReference type="Proteomes" id="UP001342314"/>
    </source>
</evidence>
<feature type="region of interest" description="Disordered" evidence="9">
    <location>
        <begin position="876"/>
        <end position="897"/>
    </location>
</feature>
<feature type="domain" description="Alcohol dehydrogenase iron-type/glycerol dehydrogenase GldA" evidence="10">
    <location>
        <begin position="82"/>
        <end position="254"/>
    </location>
</feature>
<dbReference type="SUPFAM" id="SSF56796">
    <property type="entry name" value="Dehydroquinate synthase-like"/>
    <property type="match status" value="1"/>
</dbReference>
<dbReference type="GO" id="GO:0046872">
    <property type="term" value="F:metal ion binding"/>
    <property type="evidence" value="ECO:0007669"/>
    <property type="project" value="InterPro"/>
</dbReference>
<feature type="region of interest" description="Disordered" evidence="9">
    <location>
        <begin position="959"/>
        <end position="1071"/>
    </location>
</feature>
<evidence type="ECO:0000256" key="7">
    <source>
        <dbReference type="ARBA" id="ARBA00023128"/>
    </source>
</evidence>
<dbReference type="EC" id="1.1.99.24" evidence="4"/>
<evidence type="ECO:0000256" key="1">
    <source>
        <dbReference type="ARBA" id="ARBA00000813"/>
    </source>
</evidence>
<dbReference type="GO" id="GO:0004022">
    <property type="term" value="F:alcohol dehydrogenase (NAD+) activity"/>
    <property type="evidence" value="ECO:0007669"/>
    <property type="project" value="InterPro"/>
</dbReference>
<feature type="compositionally biased region" description="Basic residues" evidence="9">
    <location>
        <begin position="1727"/>
        <end position="1738"/>
    </location>
</feature>
<dbReference type="InterPro" id="IPR001670">
    <property type="entry name" value="ADH_Fe/GldA"/>
</dbReference>
<dbReference type="Proteomes" id="UP001342314">
    <property type="component" value="Unassembled WGS sequence"/>
</dbReference>
<gene>
    <name evidence="12" type="ORF">Rhopal_001143-T1</name>
</gene>
<comment type="caution">
    <text evidence="12">The sequence shown here is derived from an EMBL/GenBank/DDBJ whole genome shotgun (WGS) entry which is preliminary data.</text>
</comment>
<proteinExistence type="inferred from homology"/>
<dbReference type="Pfam" id="PF00465">
    <property type="entry name" value="Fe-ADH"/>
    <property type="match status" value="1"/>
</dbReference>
<evidence type="ECO:0000313" key="12">
    <source>
        <dbReference type="EMBL" id="GJN88178.1"/>
    </source>
</evidence>
<feature type="compositionally biased region" description="Basic and acidic residues" evidence="9">
    <location>
        <begin position="982"/>
        <end position="992"/>
    </location>
</feature>
<feature type="domain" description="Fe-containing alcohol dehydrogenase-like C-terminal" evidence="11">
    <location>
        <begin position="305"/>
        <end position="479"/>
    </location>
</feature>
<feature type="compositionally biased region" description="Basic and acidic residues" evidence="9">
    <location>
        <begin position="1195"/>
        <end position="1206"/>
    </location>
</feature>
<comment type="catalytic activity">
    <reaction evidence="8">
        <text>4-hydroxybutanoate + 2-oxoglutarate = (R)-2-hydroxyglutarate + succinate semialdehyde</text>
        <dbReference type="Rhea" id="RHEA:24734"/>
        <dbReference type="ChEBI" id="CHEBI:15801"/>
        <dbReference type="ChEBI" id="CHEBI:16724"/>
        <dbReference type="ChEBI" id="CHEBI:16810"/>
        <dbReference type="ChEBI" id="CHEBI:57706"/>
        <dbReference type="EC" id="1.1.99.24"/>
    </reaction>
</comment>
<name>A0AAV5GHT6_9BASI</name>
<feature type="compositionally biased region" description="Basic and acidic residues" evidence="9">
    <location>
        <begin position="1467"/>
        <end position="1491"/>
    </location>
</feature>